<keyword evidence="5 9" id="KW-0812">Transmembrane</keyword>
<feature type="transmembrane region" description="Helical" evidence="9">
    <location>
        <begin position="200"/>
        <end position="218"/>
    </location>
</feature>
<comment type="caution">
    <text evidence="10">The sequence shown here is derived from an EMBL/GenBank/DDBJ whole genome shotgun (WGS) entry which is preliminary data.</text>
</comment>
<evidence type="ECO:0000313" key="11">
    <source>
        <dbReference type="Proteomes" id="UP001567350"/>
    </source>
</evidence>
<keyword evidence="4" id="KW-0997">Cell inner membrane</keyword>
<dbReference type="PANTHER" id="PTHR30574">
    <property type="entry name" value="INNER MEMBRANE PROTEIN YEDE"/>
    <property type="match status" value="1"/>
</dbReference>
<keyword evidence="2" id="KW-0813">Transport</keyword>
<accession>A0ABV4IEE5</accession>
<evidence type="ECO:0000256" key="9">
    <source>
        <dbReference type="SAM" id="Phobius"/>
    </source>
</evidence>
<keyword evidence="7 9" id="KW-0472">Membrane</keyword>
<protein>
    <submittedName>
        <fullName evidence="10">YeeE/YedE family protein</fullName>
    </submittedName>
</protein>
<keyword evidence="3" id="KW-1003">Cell membrane</keyword>
<feature type="transmembrane region" description="Helical" evidence="9">
    <location>
        <begin position="230"/>
        <end position="250"/>
    </location>
</feature>
<evidence type="ECO:0000256" key="8">
    <source>
        <dbReference type="ARBA" id="ARBA00035655"/>
    </source>
</evidence>
<organism evidence="10 11">
    <name type="scientific">Comamonas jiangduensis</name>
    <dbReference type="NCBI Taxonomy" id="1194168"/>
    <lineage>
        <taxon>Bacteria</taxon>
        <taxon>Pseudomonadati</taxon>
        <taxon>Pseudomonadota</taxon>
        <taxon>Betaproteobacteria</taxon>
        <taxon>Burkholderiales</taxon>
        <taxon>Comamonadaceae</taxon>
        <taxon>Comamonas</taxon>
    </lineage>
</organism>
<evidence type="ECO:0000313" key="10">
    <source>
        <dbReference type="EMBL" id="MEZ2740208.1"/>
    </source>
</evidence>
<evidence type="ECO:0000256" key="3">
    <source>
        <dbReference type="ARBA" id="ARBA00022475"/>
    </source>
</evidence>
<dbReference type="RefSeq" id="WP_370892993.1">
    <property type="nucleotide sequence ID" value="NZ_JBGJLR010000014.1"/>
</dbReference>
<proteinExistence type="inferred from homology"/>
<comment type="similarity">
    <text evidence="8">Belongs to the TsuA/YedE (TC 9.B.102) family.</text>
</comment>
<sequence>MLLWFSFFLGVAFGVFARWGRFCLLRGLRQATGLDSSEARGTAPALQAFALALAVALLASQGLQLLGVVDLTQAQIVRPNFSALGVFIGGAVFALGMVLANACGARSLVLLAGGNLRALVTVVFLALGAQASSTGVLVPLRQWFQGIAPSALEHSTLTQQLQANSLSALTIYALTAIIPALLLVTYALWRPALRRSPAQWLSGLVIGALVAVGWWISAHIGVDAFDPAKLTSLSFISPIAETLLYVQVAVGREFDAASALVLGVLAGAGVTALVTGTARWEGFDSPAHLAKSAIGGWLMGCGGLLAAGCSIGQGLSGMSTLAWATFPAVAGIVLTTWITLQIVATRRSIRQSGR</sequence>
<keyword evidence="6 9" id="KW-1133">Transmembrane helix</keyword>
<feature type="transmembrane region" description="Helical" evidence="9">
    <location>
        <begin position="81"/>
        <end position="102"/>
    </location>
</feature>
<feature type="transmembrane region" description="Helical" evidence="9">
    <location>
        <begin position="321"/>
        <end position="344"/>
    </location>
</feature>
<dbReference type="InterPro" id="IPR007272">
    <property type="entry name" value="Sulf_transp_TsuA/YedE"/>
</dbReference>
<dbReference type="Proteomes" id="UP001567350">
    <property type="component" value="Unassembled WGS sequence"/>
</dbReference>
<dbReference type="Pfam" id="PF04143">
    <property type="entry name" value="Sulf_transp"/>
    <property type="match status" value="1"/>
</dbReference>
<evidence type="ECO:0000256" key="2">
    <source>
        <dbReference type="ARBA" id="ARBA00022448"/>
    </source>
</evidence>
<dbReference type="EMBL" id="JBGJLR010000014">
    <property type="protein sequence ID" value="MEZ2740208.1"/>
    <property type="molecule type" value="Genomic_DNA"/>
</dbReference>
<evidence type="ECO:0000256" key="5">
    <source>
        <dbReference type="ARBA" id="ARBA00022692"/>
    </source>
</evidence>
<feature type="transmembrane region" description="Helical" evidence="9">
    <location>
        <begin position="45"/>
        <end position="69"/>
    </location>
</feature>
<gene>
    <name evidence="10" type="ORF">ACBP88_12270</name>
</gene>
<keyword evidence="11" id="KW-1185">Reference proteome</keyword>
<feature type="transmembrane region" description="Helical" evidence="9">
    <location>
        <begin position="169"/>
        <end position="188"/>
    </location>
</feature>
<comment type="subcellular location">
    <subcellularLocation>
        <location evidence="1">Cell inner membrane</location>
        <topology evidence="1">Multi-pass membrane protein</topology>
    </subcellularLocation>
</comment>
<name>A0ABV4IEE5_9BURK</name>
<evidence type="ECO:0000256" key="7">
    <source>
        <dbReference type="ARBA" id="ARBA00023136"/>
    </source>
</evidence>
<feature type="transmembrane region" description="Helical" evidence="9">
    <location>
        <begin position="294"/>
        <end position="315"/>
    </location>
</feature>
<evidence type="ECO:0000256" key="6">
    <source>
        <dbReference type="ARBA" id="ARBA00022989"/>
    </source>
</evidence>
<dbReference type="PANTHER" id="PTHR30574:SF1">
    <property type="entry name" value="SULPHUR TRANSPORT DOMAIN-CONTAINING PROTEIN"/>
    <property type="match status" value="1"/>
</dbReference>
<feature type="transmembrane region" description="Helical" evidence="9">
    <location>
        <begin position="256"/>
        <end position="274"/>
    </location>
</feature>
<reference evidence="10 11" key="1">
    <citation type="submission" date="2024-08" db="EMBL/GenBank/DDBJ databases">
        <authorList>
            <person name="Feng Z."/>
            <person name="Ronholm J."/>
        </authorList>
    </citation>
    <scope>NUCLEOTIDE SEQUENCE [LARGE SCALE GENOMIC DNA]</scope>
    <source>
        <strain evidence="10 11">4-AB0-8</strain>
    </source>
</reference>
<evidence type="ECO:0000256" key="1">
    <source>
        <dbReference type="ARBA" id="ARBA00004429"/>
    </source>
</evidence>
<evidence type="ECO:0000256" key="4">
    <source>
        <dbReference type="ARBA" id="ARBA00022519"/>
    </source>
</evidence>